<evidence type="ECO:0000256" key="2">
    <source>
        <dbReference type="SAM" id="MobiDB-lite"/>
    </source>
</evidence>
<dbReference type="InterPro" id="IPR052016">
    <property type="entry name" value="Bact_Sigma-Reg"/>
</dbReference>
<name>A0ABS7P0W6_9NOCA</name>
<organism evidence="5 6">
    <name type="scientific">Rhodococcoides corynebacterioides</name>
    <dbReference type="NCBI Taxonomy" id="53972"/>
    <lineage>
        <taxon>Bacteria</taxon>
        <taxon>Bacillati</taxon>
        <taxon>Actinomycetota</taxon>
        <taxon>Actinomycetes</taxon>
        <taxon>Mycobacteriales</taxon>
        <taxon>Nocardiaceae</taxon>
        <taxon>Rhodococcoides</taxon>
    </lineage>
</organism>
<gene>
    <name evidence="5" type="ORF">HQ603_02125</name>
</gene>
<dbReference type="SMART" id="SM00065">
    <property type="entry name" value="GAF"/>
    <property type="match status" value="1"/>
</dbReference>
<dbReference type="Pfam" id="PF07228">
    <property type="entry name" value="SpoIIE"/>
    <property type="match status" value="1"/>
</dbReference>
<dbReference type="InterPro" id="IPR036457">
    <property type="entry name" value="PPM-type-like_dom_sf"/>
</dbReference>
<reference evidence="5 6" key="1">
    <citation type="submission" date="2020-06" db="EMBL/GenBank/DDBJ databases">
        <title>Taxonomy, biology and ecology of Rhodococcus bacteria occurring in California pistachio and other woody hosts as revealed by genome sequence analyses.</title>
        <authorList>
            <person name="Gai Y."/>
            <person name="Riely B."/>
        </authorList>
    </citation>
    <scope>NUCLEOTIDE SEQUENCE [LARGE SCALE GENOMIC DNA]</scope>
    <source>
        <strain evidence="5 6">BP-281</strain>
    </source>
</reference>
<dbReference type="RefSeq" id="WP_222682704.1">
    <property type="nucleotide sequence ID" value="NZ_JABUBU010000001.1"/>
</dbReference>
<comment type="caution">
    <text evidence="5">The sequence shown here is derived from an EMBL/GenBank/DDBJ whole genome shotgun (WGS) entry which is preliminary data.</text>
</comment>
<dbReference type="InterPro" id="IPR003018">
    <property type="entry name" value="GAF"/>
</dbReference>
<protein>
    <submittedName>
        <fullName evidence="5">SpoIIE family protein phosphatase</fullName>
    </submittedName>
</protein>
<dbReference type="Proteomes" id="UP000825228">
    <property type="component" value="Unassembled WGS sequence"/>
</dbReference>
<keyword evidence="6" id="KW-1185">Reference proteome</keyword>
<evidence type="ECO:0000256" key="1">
    <source>
        <dbReference type="ARBA" id="ARBA00022801"/>
    </source>
</evidence>
<dbReference type="SUPFAM" id="SSF81606">
    <property type="entry name" value="PP2C-like"/>
    <property type="match status" value="1"/>
</dbReference>
<dbReference type="InterPro" id="IPR001932">
    <property type="entry name" value="PPM-type_phosphatase-like_dom"/>
</dbReference>
<feature type="compositionally biased region" description="Pro residues" evidence="2">
    <location>
        <begin position="9"/>
        <end position="19"/>
    </location>
</feature>
<keyword evidence="1" id="KW-0378">Hydrolase</keyword>
<proteinExistence type="predicted"/>
<feature type="domain" description="PPM-type phosphatase" evidence="4">
    <location>
        <begin position="232"/>
        <end position="451"/>
    </location>
</feature>
<dbReference type="Gene3D" id="3.30.450.40">
    <property type="match status" value="1"/>
</dbReference>
<dbReference type="PANTHER" id="PTHR43156">
    <property type="entry name" value="STAGE II SPORULATION PROTEIN E-RELATED"/>
    <property type="match status" value="1"/>
</dbReference>
<feature type="region of interest" description="Disordered" evidence="2">
    <location>
        <begin position="1"/>
        <end position="25"/>
    </location>
</feature>
<accession>A0ABS7P0W6</accession>
<dbReference type="Pfam" id="PF01590">
    <property type="entry name" value="GAF"/>
    <property type="match status" value="1"/>
</dbReference>
<dbReference type="SMART" id="SM00331">
    <property type="entry name" value="PP2C_SIG"/>
    <property type="match status" value="1"/>
</dbReference>
<dbReference type="SUPFAM" id="SSF55781">
    <property type="entry name" value="GAF domain-like"/>
    <property type="match status" value="1"/>
</dbReference>
<evidence type="ECO:0000259" key="4">
    <source>
        <dbReference type="SMART" id="SM00331"/>
    </source>
</evidence>
<evidence type="ECO:0000313" key="5">
    <source>
        <dbReference type="EMBL" id="MBY6365542.1"/>
    </source>
</evidence>
<evidence type="ECO:0000259" key="3">
    <source>
        <dbReference type="SMART" id="SM00065"/>
    </source>
</evidence>
<dbReference type="InterPro" id="IPR029016">
    <property type="entry name" value="GAF-like_dom_sf"/>
</dbReference>
<feature type="domain" description="GAF" evidence="3">
    <location>
        <begin position="52"/>
        <end position="193"/>
    </location>
</feature>
<dbReference type="Gene3D" id="3.60.40.10">
    <property type="entry name" value="PPM-type phosphatase domain"/>
    <property type="match status" value="1"/>
</dbReference>
<evidence type="ECO:0000313" key="6">
    <source>
        <dbReference type="Proteomes" id="UP000825228"/>
    </source>
</evidence>
<sequence length="451" mass="48372">MTALHDSPVDPPPVDPPPVESSGFDPFPAALSRAVEAARLAASARYDVLDNPPDGAFDRIARLASRWMRTAYASVTIVDSDHIWFAARHGDGIPDRVPREDGLCSSAIAQDGVYVVPDALRHGPAADNSLVHGDAGIRFYAGAPIVTADGHRLGTVNVFDTEPRDSADIVDVDVLADLADIVVDELELRLSALSTVRDEQALRTRAESDTVEITDYAAVLQRTLLPPSLPRIEGLTLASHYHAVSPLQVGGDFYDVFALGNDRWAFFLGDVQGHGAGAASVTSLVRYTLRAAALHQPDPAEGLAELNQVLMLDPTQKRFCTVLFGIATPDPRGGFRITLATGGHPPALLLDPDTDDVHEIRSTTGMFVGALEKATFSACSFRLAPGQTLLMYTDGITEARPDGRTMFGEEGLVHFVRRRLGRPVESLVDDLVDLIPGLRPIDDIALLALGA</sequence>
<dbReference type="PANTHER" id="PTHR43156:SF2">
    <property type="entry name" value="STAGE II SPORULATION PROTEIN E"/>
    <property type="match status" value="1"/>
</dbReference>
<dbReference type="EMBL" id="JABUBU010000001">
    <property type="protein sequence ID" value="MBY6365542.1"/>
    <property type="molecule type" value="Genomic_DNA"/>
</dbReference>